<proteinExistence type="predicted"/>
<dbReference type="InterPro" id="IPR055647">
    <property type="entry name" value="DUF7223"/>
</dbReference>
<dbReference type="Pfam" id="PF23865">
    <property type="entry name" value="DUF7223"/>
    <property type="match status" value="1"/>
</dbReference>
<dbReference type="OrthoDB" id="5382170at2759"/>
<dbReference type="InterPro" id="IPR054293">
    <property type="entry name" value="DUF7029"/>
</dbReference>
<evidence type="ECO:0000259" key="3">
    <source>
        <dbReference type="Pfam" id="PF22974"/>
    </source>
</evidence>
<evidence type="ECO:0000313" key="6">
    <source>
        <dbReference type="Proteomes" id="UP000799770"/>
    </source>
</evidence>
<evidence type="ECO:0000313" key="5">
    <source>
        <dbReference type="EMBL" id="KAF2122086.1"/>
    </source>
</evidence>
<dbReference type="Proteomes" id="UP000799770">
    <property type="component" value="Unassembled WGS sequence"/>
</dbReference>
<reference evidence="5" key="1">
    <citation type="journal article" date="2020" name="Stud. Mycol.">
        <title>101 Dothideomycetes genomes: a test case for predicting lifestyles and emergence of pathogens.</title>
        <authorList>
            <person name="Haridas S."/>
            <person name="Albert R."/>
            <person name="Binder M."/>
            <person name="Bloem J."/>
            <person name="Labutti K."/>
            <person name="Salamov A."/>
            <person name="Andreopoulos B."/>
            <person name="Baker S."/>
            <person name="Barry K."/>
            <person name="Bills G."/>
            <person name="Bluhm B."/>
            <person name="Cannon C."/>
            <person name="Castanera R."/>
            <person name="Culley D."/>
            <person name="Daum C."/>
            <person name="Ezra D."/>
            <person name="Gonzalez J."/>
            <person name="Henrissat B."/>
            <person name="Kuo A."/>
            <person name="Liang C."/>
            <person name="Lipzen A."/>
            <person name="Lutzoni F."/>
            <person name="Magnuson J."/>
            <person name="Mondo S."/>
            <person name="Nolan M."/>
            <person name="Ohm R."/>
            <person name="Pangilinan J."/>
            <person name="Park H.-J."/>
            <person name="Ramirez L."/>
            <person name="Alfaro M."/>
            <person name="Sun H."/>
            <person name="Tritt A."/>
            <person name="Yoshinaga Y."/>
            <person name="Zwiers L.-H."/>
            <person name="Turgeon B."/>
            <person name="Goodwin S."/>
            <person name="Spatafora J."/>
            <person name="Crous P."/>
            <person name="Grigoriev I."/>
        </authorList>
    </citation>
    <scope>NUCLEOTIDE SEQUENCE</scope>
    <source>
        <strain evidence="5">CBS 627.86</strain>
    </source>
</reference>
<sequence length="585" mass="60267">MHFQKFLSSAILLGSATASVVPLRQRDLEKFAPRSSTTNRDQSPTYLTPAPFPARSQGRRATSNVNGDAEDYKLSMSETWYWNLNSSMPIAKADCSFTKDGKQPWNGRMVPLEKLMGSVTSVQCSNSAISVQWSNKDSFNAAQSNWDWVNQDTSRYIAMVIKSPNCAGGQRQTYKVTDIKASSGSLTMNMDAQAVDFYEAMPYIDFKLSTTGVGSPNMPRGLVPRAEATIPVAKDFSGTNIFTQTISDGLDVSLTCGNCKTTGNFDLDFEVSFDAGAILSLDNPFSGSISITANQVSATIGLDLVVSAELTTEFDKSVTFLNVPLIENPLAVAGIADIGPTLMVNLDAKIDSVTAEVDLSLGSVTLSIPDGAKATLDLGDSTKDSNSGFAPTFSTEAPSVNAGISASASFGPNIVLGLDATAFGKGVAAGLALAAPQLSATASIGTDSACAGVEFEADLTAQLNAFAGIGNVADVAADSTISIIGTSTQIFSTCITLPTDAAGAPAPAPAQPTGPVGGTVGAVLSDSGCQQALNNPGAVAPALCAKDGGDATFTQTIDGFANSCCPSGTGDISATLDGTTSTCCE</sequence>
<feature type="chain" id="PRO_5025404981" evidence="2">
    <location>
        <begin position="19"/>
        <end position="585"/>
    </location>
</feature>
<keyword evidence="2" id="KW-0732">Signal</keyword>
<dbReference type="Pfam" id="PF22974">
    <property type="entry name" value="DUF7029"/>
    <property type="match status" value="1"/>
</dbReference>
<evidence type="ECO:0000256" key="1">
    <source>
        <dbReference type="SAM" id="MobiDB-lite"/>
    </source>
</evidence>
<feature type="domain" description="DUF7223" evidence="4">
    <location>
        <begin position="232"/>
        <end position="496"/>
    </location>
</feature>
<dbReference type="AlphaFoldDB" id="A0A6A5ZS56"/>
<feature type="domain" description="DUF7029" evidence="3">
    <location>
        <begin position="108"/>
        <end position="202"/>
    </location>
</feature>
<evidence type="ECO:0000259" key="4">
    <source>
        <dbReference type="Pfam" id="PF23865"/>
    </source>
</evidence>
<protein>
    <submittedName>
        <fullName evidence="5">Uncharacterized protein</fullName>
    </submittedName>
</protein>
<name>A0A6A5ZS56_9PLEO</name>
<keyword evidence="6" id="KW-1185">Reference proteome</keyword>
<feature type="region of interest" description="Disordered" evidence="1">
    <location>
        <begin position="31"/>
        <end position="66"/>
    </location>
</feature>
<gene>
    <name evidence="5" type="ORF">BDV96DRAFT_663068</name>
</gene>
<evidence type="ECO:0000256" key="2">
    <source>
        <dbReference type="SAM" id="SignalP"/>
    </source>
</evidence>
<feature type="compositionally biased region" description="Polar residues" evidence="1">
    <location>
        <begin position="34"/>
        <end position="46"/>
    </location>
</feature>
<dbReference type="EMBL" id="ML977311">
    <property type="protein sequence ID" value="KAF2122086.1"/>
    <property type="molecule type" value="Genomic_DNA"/>
</dbReference>
<accession>A0A6A5ZS56</accession>
<organism evidence="5 6">
    <name type="scientific">Lophiotrema nucula</name>
    <dbReference type="NCBI Taxonomy" id="690887"/>
    <lineage>
        <taxon>Eukaryota</taxon>
        <taxon>Fungi</taxon>
        <taxon>Dikarya</taxon>
        <taxon>Ascomycota</taxon>
        <taxon>Pezizomycotina</taxon>
        <taxon>Dothideomycetes</taxon>
        <taxon>Pleosporomycetidae</taxon>
        <taxon>Pleosporales</taxon>
        <taxon>Lophiotremataceae</taxon>
        <taxon>Lophiotrema</taxon>
    </lineage>
</organism>
<feature type="signal peptide" evidence="2">
    <location>
        <begin position="1"/>
        <end position="18"/>
    </location>
</feature>